<proteinExistence type="predicted"/>
<dbReference type="PROSITE" id="PS51840">
    <property type="entry name" value="C2_NT"/>
    <property type="match status" value="1"/>
</dbReference>
<dbReference type="PANTHER" id="PTHR31344">
    <property type="entry name" value="NUCLEAR PORE COMPLEX PROTEIN NUP205"/>
    <property type="match status" value="1"/>
</dbReference>
<dbReference type="InterPro" id="IPR019448">
    <property type="entry name" value="NT-C2"/>
</dbReference>
<dbReference type="Proteomes" id="UP000594263">
    <property type="component" value="Unplaced"/>
</dbReference>
<accession>A0A7N0T7P3</accession>
<dbReference type="Gramene" id="Kaladp0024s0695.1.v1.1">
    <property type="protein sequence ID" value="Kaladp0024s0695.1.v1.1"/>
    <property type="gene ID" value="Kaladp0024s0695.v1.1"/>
</dbReference>
<dbReference type="EnsemblPlants" id="Kaladp0024s0695.2.v1.1">
    <property type="protein sequence ID" value="Kaladp0024s0695.2.v1.1"/>
    <property type="gene ID" value="Kaladp0024s0695.v1.1"/>
</dbReference>
<dbReference type="AlphaFoldDB" id="A0A7N0T7P3"/>
<keyword evidence="4" id="KW-1185">Reference proteome</keyword>
<evidence type="ECO:0000313" key="4">
    <source>
        <dbReference type="Proteomes" id="UP000594263"/>
    </source>
</evidence>
<sequence length="888" mass="98511">MVHGPRAKSKRSASVQVNYLVNIQEIRPWPPSQSLKTLRSALIQWENGERSSGTTRAVIPQLGPIAGEGKIEFNESFKLNVVLSREIGKAGDPDNFQKNLLEFNLYEPRRDKTVKGQLLGTAIINLADYGVIRDTLSLNAPVNCTRSFKNTAQPILNFEIKPLRKSRKNVSSDNILSREMSMDRNDIESVSSMTKEECNPEIASFTDDDISSHTSTTVTSSLGDPTPENDESSYESLKDGKAVTHHRSNIPSDSRFEKLETVTFETKDEETVRRDFTNGSSVKEQDLLGAAFGNGVALETDALSDEKLRTVSRACNSEQKEYLRAVQSQSDLKTINGSVGNKEKKNILSNGHKYSVQLKERNTYSDPRINKLEERVIMLEGELREAAAAEVSLYSIIAEHGSSMSKLHAPARRLSRLYMHTSKNGSKTRIARAARSAASGLVLVAKACGNDVPRLTFWLSNCVLLRAIISQANVDPKVPLSTGNISGKKTPSLSRWTESSNKINENSNAPFGSSEDWVDSHAFTYALEKIEGWIFSRVIESIWWQTLTPHMQSAAAKELDCSKSEKSLNRVPSSQGRDQGNFSLILWKKAFKDACERLCPVRAAGHECGCLPMLAKLVMEQCVARLDVAMFNALLRESGDDIPTDPVSDPISDLRVLPIQSGNFCFGAAVQLKNVIGNWSRVFSEVFGIDEDDSIVDNGDRISLDDSRDMSFRSFSLLNALSDLLMLPKDMLINKSTRKEICPAFGAQLIRRILDTYVPDEFCPDPVPKKVFQALEADGEEDIPEVGEVCFTDFPCTASSPLYLPPSAASLSNYIGEIRKWQLTRTTSSVLRKSYTSDDELDEIGSPMNSICLDGVHSPSVHKSNHKKIAAESAVRYQLLREVWEDSV</sequence>
<dbReference type="OMA" id="RNEVCPM"/>
<evidence type="ECO:0000313" key="3">
    <source>
        <dbReference type="EnsemblPlants" id="Kaladp0024s0695.2.v1.1"/>
    </source>
</evidence>
<name>A0A7N0T7P3_KALFE</name>
<dbReference type="GO" id="GO:0005643">
    <property type="term" value="C:nuclear pore"/>
    <property type="evidence" value="ECO:0007669"/>
    <property type="project" value="InterPro"/>
</dbReference>
<dbReference type="PANTHER" id="PTHR31344:SF15">
    <property type="entry name" value="EEIG1_EHBP1 PROTEIN AMINO-TERMINAL DOMAIN PROTEIN"/>
    <property type="match status" value="1"/>
</dbReference>
<dbReference type="Gramene" id="Kaladp0024s0695.2.v1.1">
    <property type="protein sequence ID" value="Kaladp0024s0695.2.v1.1"/>
    <property type="gene ID" value="Kaladp0024s0695.v1.1"/>
</dbReference>
<feature type="compositionally biased region" description="Low complexity" evidence="1">
    <location>
        <begin position="212"/>
        <end position="221"/>
    </location>
</feature>
<evidence type="ECO:0000259" key="2">
    <source>
        <dbReference type="PROSITE" id="PS51840"/>
    </source>
</evidence>
<reference evidence="3" key="1">
    <citation type="submission" date="2021-01" db="UniProtKB">
        <authorList>
            <consortium name="EnsemblPlants"/>
        </authorList>
    </citation>
    <scope>IDENTIFICATION</scope>
</reference>
<evidence type="ECO:0000256" key="1">
    <source>
        <dbReference type="SAM" id="MobiDB-lite"/>
    </source>
</evidence>
<dbReference type="EnsemblPlants" id="Kaladp0024s0695.1.v1.1">
    <property type="protein sequence ID" value="Kaladp0024s0695.1.v1.1"/>
    <property type="gene ID" value="Kaladp0024s0695.v1.1"/>
</dbReference>
<protein>
    <recommendedName>
        <fullName evidence="2">C2 NT-type domain-containing protein</fullName>
    </recommendedName>
</protein>
<feature type="domain" description="C2 NT-type" evidence="2">
    <location>
        <begin position="7"/>
        <end position="164"/>
    </location>
</feature>
<feature type="region of interest" description="Disordered" evidence="1">
    <location>
        <begin position="204"/>
        <end position="248"/>
    </location>
</feature>
<organism evidence="3 4">
    <name type="scientific">Kalanchoe fedtschenkoi</name>
    <name type="common">Lavender scallops</name>
    <name type="synonym">South American air plant</name>
    <dbReference type="NCBI Taxonomy" id="63787"/>
    <lineage>
        <taxon>Eukaryota</taxon>
        <taxon>Viridiplantae</taxon>
        <taxon>Streptophyta</taxon>
        <taxon>Embryophyta</taxon>
        <taxon>Tracheophyta</taxon>
        <taxon>Spermatophyta</taxon>
        <taxon>Magnoliopsida</taxon>
        <taxon>eudicotyledons</taxon>
        <taxon>Gunneridae</taxon>
        <taxon>Pentapetalae</taxon>
        <taxon>Saxifragales</taxon>
        <taxon>Crassulaceae</taxon>
        <taxon>Kalanchoe</taxon>
    </lineage>
</organism>
<dbReference type="InterPro" id="IPR021827">
    <property type="entry name" value="Nup186/Nup192/Nup205"/>
</dbReference>